<reference evidence="2" key="1">
    <citation type="journal article" date="2005" name="Science">
        <title>Life at depth: Photobacterium profundum genome sequence and expression analysis.</title>
        <authorList>
            <person name="Vezzi A."/>
            <person name="Campanaro S."/>
            <person name="D'Angelo M."/>
            <person name="Simonato F."/>
            <person name="Vitulo N."/>
            <person name="Lauro F.M."/>
            <person name="Cestaro A."/>
            <person name="Malacrida G."/>
            <person name="Simionati B."/>
            <person name="Cannata N."/>
            <person name="Romualdi C."/>
            <person name="Bartlett D.H."/>
            <person name="Valle G."/>
        </authorList>
    </citation>
    <scope>NUCLEOTIDE SEQUENCE [LARGE SCALE GENOMIC DNA]</scope>
    <source>
        <strain evidence="2">ATCC BAA-1253 / SS9</strain>
    </source>
</reference>
<proteinExistence type="predicted"/>
<dbReference type="KEGG" id="ppr:PBPRA3413"/>
<keyword evidence="2" id="KW-1185">Reference proteome</keyword>
<name>Q6LLY1_PHOPR</name>
<organism evidence="1 2">
    <name type="scientific">Photobacterium profundum (strain SS9)</name>
    <dbReference type="NCBI Taxonomy" id="298386"/>
    <lineage>
        <taxon>Bacteria</taxon>
        <taxon>Pseudomonadati</taxon>
        <taxon>Pseudomonadota</taxon>
        <taxon>Gammaproteobacteria</taxon>
        <taxon>Vibrionales</taxon>
        <taxon>Vibrionaceae</taxon>
        <taxon>Photobacterium</taxon>
    </lineage>
</organism>
<gene>
    <name evidence="1" type="ordered locus">PBPRA3413</name>
</gene>
<evidence type="ECO:0000313" key="1">
    <source>
        <dbReference type="EMBL" id="CAG21697.1"/>
    </source>
</evidence>
<protein>
    <submittedName>
        <fullName evidence="1">Uncharacterized protein</fullName>
    </submittedName>
</protein>
<sequence length="81" mass="9107">MIFVIYLSTSESGLPELEVNFSSLEPVHRRCVCLHGLNGILSKVFGLCLKAIVIPYMDPLALQGIMMKINETRLLPYIRLS</sequence>
<accession>Q6LLY1</accession>
<dbReference type="EMBL" id="CR378674">
    <property type="protein sequence ID" value="CAG21697.1"/>
    <property type="molecule type" value="Genomic_DNA"/>
</dbReference>
<dbReference type="HOGENOM" id="CLU_2570836_0_0_6"/>
<dbReference type="Proteomes" id="UP000000593">
    <property type="component" value="Chromosome 1"/>
</dbReference>
<dbReference type="AlphaFoldDB" id="Q6LLY1"/>
<evidence type="ECO:0000313" key="2">
    <source>
        <dbReference type="Proteomes" id="UP000000593"/>
    </source>
</evidence>